<name>A0AAV7FXY2_DENCH</name>
<dbReference type="InterPro" id="IPR013087">
    <property type="entry name" value="Znf_C2H2_type"/>
</dbReference>
<feature type="compositionally biased region" description="Basic and acidic residues" evidence="9">
    <location>
        <begin position="143"/>
        <end position="154"/>
    </location>
</feature>
<keyword evidence="6" id="KW-0804">Transcription</keyword>
<dbReference type="GO" id="GO:0005634">
    <property type="term" value="C:nucleus"/>
    <property type="evidence" value="ECO:0007669"/>
    <property type="project" value="UniProtKB-SubCell"/>
</dbReference>
<evidence type="ECO:0000313" key="12">
    <source>
        <dbReference type="Proteomes" id="UP000775213"/>
    </source>
</evidence>
<feature type="region of interest" description="Disordered" evidence="9">
    <location>
        <begin position="1"/>
        <end position="34"/>
    </location>
</feature>
<feature type="region of interest" description="Disordered" evidence="9">
    <location>
        <begin position="51"/>
        <end position="177"/>
    </location>
</feature>
<organism evidence="11 12">
    <name type="scientific">Dendrobium chrysotoxum</name>
    <name type="common">Orchid</name>
    <dbReference type="NCBI Taxonomy" id="161865"/>
    <lineage>
        <taxon>Eukaryota</taxon>
        <taxon>Viridiplantae</taxon>
        <taxon>Streptophyta</taxon>
        <taxon>Embryophyta</taxon>
        <taxon>Tracheophyta</taxon>
        <taxon>Spermatophyta</taxon>
        <taxon>Magnoliopsida</taxon>
        <taxon>Liliopsida</taxon>
        <taxon>Asparagales</taxon>
        <taxon>Orchidaceae</taxon>
        <taxon>Epidendroideae</taxon>
        <taxon>Malaxideae</taxon>
        <taxon>Dendrobiinae</taxon>
        <taxon>Dendrobium</taxon>
    </lineage>
</organism>
<feature type="compositionally biased region" description="Basic residues" evidence="9">
    <location>
        <begin position="58"/>
        <end position="69"/>
    </location>
</feature>
<dbReference type="Gene3D" id="3.30.160.60">
    <property type="entry name" value="Classic Zinc Finger"/>
    <property type="match status" value="1"/>
</dbReference>
<keyword evidence="7" id="KW-0539">Nucleus</keyword>
<evidence type="ECO:0000256" key="7">
    <source>
        <dbReference type="ARBA" id="ARBA00023242"/>
    </source>
</evidence>
<dbReference type="GO" id="GO:0008270">
    <property type="term" value="F:zinc ion binding"/>
    <property type="evidence" value="ECO:0007669"/>
    <property type="project" value="UniProtKB-KW"/>
</dbReference>
<comment type="caution">
    <text evidence="11">The sequence shown here is derived from an EMBL/GenBank/DDBJ whole genome shotgun (WGS) entry which is preliminary data.</text>
</comment>
<evidence type="ECO:0000256" key="6">
    <source>
        <dbReference type="ARBA" id="ARBA00023163"/>
    </source>
</evidence>
<keyword evidence="2" id="KW-0479">Metal-binding</keyword>
<dbReference type="AlphaFoldDB" id="A0AAV7FXY2"/>
<dbReference type="PANTHER" id="PTHR45801">
    <property type="entry name" value="OS07G0101800 PROTEIN"/>
    <property type="match status" value="1"/>
</dbReference>
<dbReference type="SUPFAM" id="SSF57667">
    <property type="entry name" value="beta-beta-alpha zinc fingers"/>
    <property type="match status" value="1"/>
</dbReference>
<dbReference type="InterPro" id="IPR052426">
    <property type="entry name" value="Plant_dev_regulator"/>
</dbReference>
<evidence type="ECO:0000256" key="1">
    <source>
        <dbReference type="ARBA" id="ARBA00004123"/>
    </source>
</evidence>
<evidence type="ECO:0000256" key="4">
    <source>
        <dbReference type="ARBA" id="ARBA00022833"/>
    </source>
</evidence>
<reference evidence="11 12" key="1">
    <citation type="journal article" date="2021" name="Hortic Res">
        <title>Chromosome-scale assembly of the Dendrobium chrysotoxum genome enhances the understanding of orchid evolution.</title>
        <authorList>
            <person name="Zhang Y."/>
            <person name="Zhang G.Q."/>
            <person name="Zhang D."/>
            <person name="Liu X.D."/>
            <person name="Xu X.Y."/>
            <person name="Sun W.H."/>
            <person name="Yu X."/>
            <person name="Zhu X."/>
            <person name="Wang Z.W."/>
            <person name="Zhao X."/>
            <person name="Zhong W.Y."/>
            <person name="Chen H."/>
            <person name="Yin W.L."/>
            <person name="Huang T."/>
            <person name="Niu S.C."/>
            <person name="Liu Z.J."/>
        </authorList>
    </citation>
    <scope>NUCLEOTIDE SEQUENCE [LARGE SCALE GENOMIC DNA]</scope>
    <source>
        <strain evidence="11">Lindl</strain>
    </source>
</reference>
<dbReference type="EMBL" id="JAGFBR010000019">
    <property type="protein sequence ID" value="KAH0448248.1"/>
    <property type="molecule type" value="Genomic_DNA"/>
</dbReference>
<proteinExistence type="predicted"/>
<protein>
    <recommendedName>
        <fullName evidence="10">C2H2-type domain-containing protein</fullName>
    </recommendedName>
</protein>
<dbReference type="Proteomes" id="UP000775213">
    <property type="component" value="Unassembled WGS sequence"/>
</dbReference>
<evidence type="ECO:0000256" key="3">
    <source>
        <dbReference type="ARBA" id="ARBA00022771"/>
    </source>
</evidence>
<evidence type="ECO:0000256" key="2">
    <source>
        <dbReference type="ARBA" id="ARBA00022723"/>
    </source>
</evidence>
<evidence type="ECO:0000256" key="5">
    <source>
        <dbReference type="ARBA" id="ARBA00023015"/>
    </source>
</evidence>
<accession>A0AAV7FXY2</accession>
<gene>
    <name evidence="11" type="ORF">IEQ34_022048</name>
</gene>
<evidence type="ECO:0000313" key="11">
    <source>
        <dbReference type="EMBL" id="KAH0448248.1"/>
    </source>
</evidence>
<comment type="subcellular location">
    <subcellularLocation>
        <location evidence="1">Nucleus</location>
    </subcellularLocation>
</comment>
<evidence type="ECO:0000256" key="9">
    <source>
        <dbReference type="SAM" id="MobiDB-lite"/>
    </source>
</evidence>
<keyword evidence="5" id="KW-0805">Transcription regulation</keyword>
<dbReference type="PANTHER" id="PTHR45801:SF117">
    <property type="entry name" value="OS07G0417400 PROTEIN"/>
    <property type="match status" value="1"/>
</dbReference>
<keyword evidence="3 8" id="KW-0863">Zinc-finger</keyword>
<evidence type="ECO:0000256" key="8">
    <source>
        <dbReference type="PROSITE-ProRule" id="PRU00042"/>
    </source>
</evidence>
<sequence>MEEEGEEEKLKATGDSQAESSEPAADEPGTSTGSARFYDCVYCKRGFTTAQALGGHMNMHRHDRARLRPTRPSSSSPRKSEEAYHPYSRAQRPPGPPPKQSGEQSSSSYVVYFPASSEEGSQRATELVQAGEELQLGLGGSGPKEEKEKKKKEVVEEDLDLELRLGHSKSQESNSSD</sequence>
<dbReference type="PROSITE" id="PS50157">
    <property type="entry name" value="ZINC_FINGER_C2H2_2"/>
    <property type="match status" value="1"/>
</dbReference>
<feature type="compositionally biased region" description="Low complexity" evidence="9">
    <location>
        <begin position="126"/>
        <end position="136"/>
    </location>
</feature>
<feature type="domain" description="C2H2-type" evidence="10">
    <location>
        <begin position="38"/>
        <end position="65"/>
    </location>
</feature>
<dbReference type="PROSITE" id="PS00028">
    <property type="entry name" value="ZINC_FINGER_C2H2_1"/>
    <property type="match status" value="1"/>
</dbReference>
<dbReference type="InterPro" id="IPR036236">
    <property type="entry name" value="Znf_C2H2_sf"/>
</dbReference>
<evidence type="ECO:0000259" key="10">
    <source>
        <dbReference type="PROSITE" id="PS50157"/>
    </source>
</evidence>
<keyword evidence="4" id="KW-0862">Zinc</keyword>
<keyword evidence="12" id="KW-1185">Reference proteome</keyword>